<dbReference type="SUPFAM" id="SSF53271">
    <property type="entry name" value="PRTase-like"/>
    <property type="match status" value="1"/>
</dbReference>
<comment type="caution">
    <text evidence="3">The sequence shown here is derived from an EMBL/GenBank/DDBJ whole genome shotgun (WGS) entry which is preliminary data.</text>
</comment>
<dbReference type="Proteomes" id="UP000327039">
    <property type="component" value="Unassembled WGS sequence"/>
</dbReference>
<feature type="domain" description="Phosphoribosyltransferase" evidence="2">
    <location>
        <begin position="169"/>
        <end position="211"/>
    </location>
</feature>
<comment type="similarity">
    <text evidence="1">Belongs to the ComF/GntX family.</text>
</comment>
<dbReference type="Pfam" id="PF00156">
    <property type="entry name" value="Pribosyltran"/>
    <property type="match status" value="1"/>
</dbReference>
<dbReference type="InterPro" id="IPR029057">
    <property type="entry name" value="PRTase-like"/>
</dbReference>
<evidence type="ECO:0000313" key="4">
    <source>
        <dbReference type="Proteomes" id="UP000327039"/>
    </source>
</evidence>
<sequence>METFVAAVSEALADALSLVLPVWCAGCDASGRILCRACAAVLESEAATHRTVGGLSVRSALRFEGVAARAIRALKEDGRTSLARPLGALLPPLVRRAGWDDAVLVPLPTSRAAFRRRGYAVPELLAQRSGLTSRRMLRAGGSTADQRLLGADERARNVRGTITVRGALPDAPLVLLDDVVTTGATLDEARRALESVGGRVVGAVTVAETPRRFSPAVRQ</sequence>
<dbReference type="OrthoDB" id="5242900at2"/>
<dbReference type="InterPro" id="IPR051910">
    <property type="entry name" value="ComF/GntX_DNA_util-trans"/>
</dbReference>
<dbReference type="PANTHER" id="PTHR47505:SF1">
    <property type="entry name" value="DNA UTILIZATION PROTEIN YHGH"/>
    <property type="match status" value="1"/>
</dbReference>
<evidence type="ECO:0000313" key="3">
    <source>
        <dbReference type="EMBL" id="KAA9085536.1"/>
    </source>
</evidence>
<name>A0A5J5IQ08_9MICO</name>
<dbReference type="InterPro" id="IPR000836">
    <property type="entry name" value="PRTase_dom"/>
</dbReference>
<dbReference type="Gene3D" id="3.40.50.2020">
    <property type="match status" value="1"/>
</dbReference>
<proteinExistence type="inferred from homology"/>
<evidence type="ECO:0000256" key="1">
    <source>
        <dbReference type="ARBA" id="ARBA00008007"/>
    </source>
</evidence>
<organism evidence="3 4">
    <name type="scientific">Microbacterium radiodurans</name>
    <dbReference type="NCBI Taxonomy" id="661398"/>
    <lineage>
        <taxon>Bacteria</taxon>
        <taxon>Bacillati</taxon>
        <taxon>Actinomycetota</taxon>
        <taxon>Actinomycetes</taxon>
        <taxon>Micrococcales</taxon>
        <taxon>Microbacteriaceae</taxon>
        <taxon>Microbacterium</taxon>
    </lineage>
</organism>
<reference evidence="4" key="1">
    <citation type="submission" date="2019-09" db="EMBL/GenBank/DDBJ databases">
        <title>Mumia zhuanghuii sp. nov. isolated from the intestinal contents of plateau pika (Ochotona curzoniae) in the Qinghai-Tibet plateau of China.</title>
        <authorList>
            <person name="Tian Z."/>
        </authorList>
    </citation>
    <scope>NUCLEOTIDE SEQUENCE [LARGE SCALE GENOMIC DNA]</scope>
    <source>
        <strain evidence="4">DSM 25564</strain>
    </source>
</reference>
<dbReference type="PANTHER" id="PTHR47505">
    <property type="entry name" value="DNA UTILIZATION PROTEIN YHGH"/>
    <property type="match status" value="1"/>
</dbReference>
<accession>A0A5J5IQ08</accession>
<keyword evidence="4" id="KW-1185">Reference proteome</keyword>
<protein>
    <submittedName>
        <fullName evidence="3">ComF family protein</fullName>
    </submittedName>
</protein>
<dbReference type="EMBL" id="VYRZ01000003">
    <property type="protein sequence ID" value="KAA9085536.1"/>
    <property type="molecule type" value="Genomic_DNA"/>
</dbReference>
<gene>
    <name evidence="3" type="ORF">F6B42_11465</name>
</gene>
<evidence type="ECO:0000259" key="2">
    <source>
        <dbReference type="Pfam" id="PF00156"/>
    </source>
</evidence>
<dbReference type="AlphaFoldDB" id="A0A5J5IQ08"/>
<dbReference type="CDD" id="cd06223">
    <property type="entry name" value="PRTases_typeI"/>
    <property type="match status" value="1"/>
</dbReference>